<proteinExistence type="predicted"/>
<dbReference type="RefSeq" id="WP_245281977.1">
    <property type="nucleotide sequence ID" value="NZ_LMTR01000093.1"/>
</dbReference>
<dbReference type="SUPFAM" id="SSF110857">
    <property type="entry name" value="Gamma-glutamyl cyclotransferase-like"/>
    <property type="match status" value="1"/>
</dbReference>
<dbReference type="GO" id="GO:0061928">
    <property type="term" value="F:glutathione specific gamma-glutamylcyclotransferase activity"/>
    <property type="evidence" value="ECO:0007669"/>
    <property type="project" value="UniProtKB-EC"/>
</dbReference>
<evidence type="ECO:0000313" key="3">
    <source>
        <dbReference type="EMBL" id="KWT64353.1"/>
    </source>
</evidence>
<dbReference type="PANTHER" id="PTHR12192:SF2">
    <property type="entry name" value="GLUTATHIONE-SPECIFIC GAMMA-GLUTAMYLCYCLOTRANSFERASE 2"/>
    <property type="match status" value="1"/>
</dbReference>
<dbReference type="CDD" id="cd06661">
    <property type="entry name" value="GGCT_like"/>
    <property type="match status" value="1"/>
</dbReference>
<dbReference type="EMBL" id="LMTR01000093">
    <property type="protein sequence ID" value="KWT64353.1"/>
    <property type="molecule type" value="Genomic_DNA"/>
</dbReference>
<dbReference type="GO" id="GO:0006751">
    <property type="term" value="P:glutathione catabolic process"/>
    <property type="evidence" value="ECO:0007669"/>
    <property type="project" value="InterPro"/>
</dbReference>
<dbReference type="PANTHER" id="PTHR12192">
    <property type="entry name" value="CATION TRANSPORT PROTEIN CHAC-RELATED"/>
    <property type="match status" value="1"/>
</dbReference>
<dbReference type="Gene3D" id="3.10.490.10">
    <property type="entry name" value="Gamma-glutamyl cyclotransferase-like"/>
    <property type="match status" value="1"/>
</dbReference>
<dbReference type="PATRIC" id="fig|121290.4.peg.798"/>
<dbReference type="STRING" id="121290.APY04_3365"/>
<comment type="caution">
    <text evidence="3">The sequence shown here is derived from an EMBL/GenBank/DDBJ whole genome shotgun (WGS) entry which is preliminary data.</text>
</comment>
<dbReference type="Pfam" id="PF04752">
    <property type="entry name" value="ChaC"/>
    <property type="match status" value="1"/>
</dbReference>
<organism evidence="3 4">
    <name type="scientific">Hyphomicrobium sulfonivorans</name>
    <dbReference type="NCBI Taxonomy" id="121290"/>
    <lineage>
        <taxon>Bacteria</taxon>
        <taxon>Pseudomonadati</taxon>
        <taxon>Pseudomonadota</taxon>
        <taxon>Alphaproteobacteria</taxon>
        <taxon>Hyphomicrobiales</taxon>
        <taxon>Hyphomicrobiaceae</taxon>
        <taxon>Hyphomicrobium</taxon>
    </lineage>
</organism>
<reference evidence="3 4" key="1">
    <citation type="submission" date="2015-10" db="EMBL/GenBank/DDBJ databases">
        <title>Transcriptomic analysis of a linuron degrading triple-species bacterial consortium.</title>
        <authorList>
            <person name="Albers P."/>
        </authorList>
    </citation>
    <scope>NUCLEOTIDE SEQUENCE [LARGE SCALE GENOMIC DNA]</scope>
    <source>
        <strain evidence="3 4">WDL6</strain>
    </source>
</reference>
<dbReference type="InterPro" id="IPR006840">
    <property type="entry name" value="ChaC"/>
</dbReference>
<dbReference type="AlphaFoldDB" id="A0A109B8W4"/>
<evidence type="ECO:0000313" key="4">
    <source>
        <dbReference type="Proteomes" id="UP000059074"/>
    </source>
</evidence>
<dbReference type="InterPro" id="IPR013024">
    <property type="entry name" value="GGCT-like"/>
</dbReference>
<name>A0A109B8W4_HYPSL</name>
<dbReference type="EC" id="4.3.2.7" evidence="1"/>
<gene>
    <name evidence="3" type="ORF">APY04_3365</name>
</gene>
<dbReference type="InterPro" id="IPR036568">
    <property type="entry name" value="GGCT-like_sf"/>
</dbReference>
<evidence type="ECO:0000256" key="1">
    <source>
        <dbReference type="ARBA" id="ARBA00012344"/>
    </source>
</evidence>
<dbReference type="GO" id="GO:0005737">
    <property type="term" value="C:cytoplasm"/>
    <property type="evidence" value="ECO:0007669"/>
    <property type="project" value="TreeGrafter"/>
</dbReference>
<protein>
    <recommendedName>
        <fullName evidence="1">glutathione-specific gamma-glutamylcyclotransferase</fullName>
        <ecNumber evidence="1">4.3.2.7</ecNumber>
    </recommendedName>
</protein>
<sequence>MSRRGQHDLWIFAYGSLMWRPGFEAEEVVHARLTGWRRSFCIYSRFHRGSPRRPGLVLGLDRGGVCEGLAFRVAPEAERKTLRYLREREQVASVYREALVPLTLLERDHTEVQALAYLVEPAHPSYAGRLALAEQAHLVRGGIGRSGNNIDYLASTVAHLTKLGIRERELERLMGLVGSYASRGPGNRDTRASAIAMVREFERSPVKVRPLQSGDAQRFCYRSVLSARRS</sequence>
<keyword evidence="4" id="KW-1185">Reference proteome</keyword>
<accession>A0A109B8W4</accession>
<evidence type="ECO:0000256" key="2">
    <source>
        <dbReference type="ARBA" id="ARBA00023239"/>
    </source>
</evidence>
<keyword evidence="2" id="KW-0456">Lyase</keyword>
<dbReference type="Proteomes" id="UP000059074">
    <property type="component" value="Unassembled WGS sequence"/>
</dbReference>